<dbReference type="EMBL" id="JAOQBH010000011">
    <property type="protein sequence ID" value="KAJ4129101.1"/>
    <property type="molecule type" value="Genomic_DNA"/>
</dbReference>
<comment type="caution">
    <text evidence="2">The sequence shown here is derived from an EMBL/GenBank/DDBJ whole genome shotgun (WGS) entry which is preliminary data.</text>
</comment>
<proteinExistence type="predicted"/>
<feature type="compositionally biased region" description="Polar residues" evidence="1">
    <location>
        <begin position="426"/>
        <end position="449"/>
    </location>
</feature>
<gene>
    <name evidence="2" type="ORF">NW768_007632</name>
</gene>
<feature type="region of interest" description="Disordered" evidence="1">
    <location>
        <begin position="404"/>
        <end position="449"/>
    </location>
</feature>
<protein>
    <recommendedName>
        <fullName evidence="4">Minor tail protein</fullName>
    </recommendedName>
</protein>
<evidence type="ECO:0000313" key="2">
    <source>
        <dbReference type="EMBL" id="KAJ4129101.1"/>
    </source>
</evidence>
<evidence type="ECO:0000256" key="1">
    <source>
        <dbReference type="SAM" id="MobiDB-lite"/>
    </source>
</evidence>
<dbReference type="Proteomes" id="UP001152024">
    <property type="component" value="Unassembled WGS sequence"/>
</dbReference>
<accession>A0ABQ8R8C5</accession>
<organism evidence="2 3">
    <name type="scientific">Fusarium equiseti</name>
    <name type="common">Fusarium scirpi</name>
    <dbReference type="NCBI Taxonomy" id="61235"/>
    <lineage>
        <taxon>Eukaryota</taxon>
        <taxon>Fungi</taxon>
        <taxon>Dikarya</taxon>
        <taxon>Ascomycota</taxon>
        <taxon>Pezizomycotina</taxon>
        <taxon>Sordariomycetes</taxon>
        <taxon>Hypocreomycetidae</taxon>
        <taxon>Hypocreales</taxon>
        <taxon>Nectriaceae</taxon>
        <taxon>Fusarium</taxon>
        <taxon>Fusarium incarnatum-equiseti species complex</taxon>
    </lineage>
</organism>
<evidence type="ECO:0000313" key="3">
    <source>
        <dbReference type="Proteomes" id="UP001152024"/>
    </source>
</evidence>
<sequence>MEVAGIVADVAMGLINQAVDGQATAERQEQVMNALTQIQDALEGLQVQQEQLADIEMLFPAVSLIEAWQKGYPIALQNNDTEQISTFLTAFNKKGAGGAEDNIQVIFDLLRGKGEASSGQSGATPLVQLWHNQSYQKMYNAPFQFTMKNYLDDFDNAIGWAFGMAGFALACQIIAIQQLADKTTTQDEIKSETEKLRSDFTVHTNKVLSLAYEQFPSFVQKFKASYQDKGSNLKIWFRMWRNNTHVKNYSPLVGPGNAWYTTEWSADPYGGQIFEVYPAECDDAEGIYPAVEFRFDETNHPLYGPATIYSRVGGLPLSTYVVSPGPRCGLTTTTDFSYWASTIRPCEFAELQFNVLPVSSGDSKTPAPAFVLQLASKPSQQSWAWDIGSPKPLEYWILRDDGSDQSTWVSPGGSDESGNPILPPGQLSTTAGPNPVDNGQNQSQWQATS</sequence>
<keyword evidence="3" id="KW-1185">Reference proteome</keyword>
<reference evidence="2" key="1">
    <citation type="submission" date="2022-09" db="EMBL/GenBank/DDBJ databases">
        <title>Fusarium specimens isolated from Avocado Roots.</title>
        <authorList>
            <person name="Stajich J."/>
            <person name="Roper C."/>
            <person name="Heimlech-Rivalta G."/>
        </authorList>
    </citation>
    <scope>NUCLEOTIDE SEQUENCE</scope>
    <source>
        <strain evidence="2">CF00095</strain>
    </source>
</reference>
<evidence type="ECO:0008006" key="4">
    <source>
        <dbReference type="Google" id="ProtNLM"/>
    </source>
</evidence>
<name>A0ABQ8R8C5_FUSEQ</name>